<organism evidence="6 7">
    <name type="scientific">Pristionchus fissidentatus</name>
    <dbReference type="NCBI Taxonomy" id="1538716"/>
    <lineage>
        <taxon>Eukaryota</taxon>
        <taxon>Metazoa</taxon>
        <taxon>Ecdysozoa</taxon>
        <taxon>Nematoda</taxon>
        <taxon>Chromadorea</taxon>
        <taxon>Rhabditida</taxon>
        <taxon>Rhabditina</taxon>
        <taxon>Diplogasteromorpha</taxon>
        <taxon>Diplogasteroidea</taxon>
        <taxon>Neodiplogasteridae</taxon>
        <taxon>Pristionchus</taxon>
    </lineage>
</organism>
<feature type="compositionally biased region" description="Gly residues" evidence="4">
    <location>
        <begin position="396"/>
        <end position="405"/>
    </location>
</feature>
<dbReference type="InterPro" id="IPR045180">
    <property type="entry name" value="La_dom_prot"/>
</dbReference>
<accession>A0AAV5WH01</accession>
<evidence type="ECO:0000313" key="6">
    <source>
        <dbReference type="EMBL" id="GMT29217.1"/>
    </source>
</evidence>
<sequence length="572" mass="61662">MMDLDHDSFYVCQETFPRCYVVQKGIQVDRSQIARVKKEQEEGRMDTSGGVPGVNMAEGDGTTKLVFPPFPTWYNEECRRELMMAGDASIDGEDAPKSLSSDIAIREYDTPVGGHVTCHLDTATRHENMKLQLKAQLEYYFSRENLAHDRYLKCQMDADGFVAISTIAGFRKVSNLTSNLDLILHTLRESRKVEVDDAGERVRPISQRCTIILREMGEKTEEEIKELLAGGPSYKSLRTYGNNDEWYVVYNNEETTKNAYLHIQQLKPSICARIKSGPPPDQQLYVQPPPDDVASVGDEGPTPIFDLGKLLATMGYTPRATYRPGTTLVQVVESMPPNLAPSPAPSPIPDYSLMNGTLMHYGNGGGYRRGPIHRGSGGGGGHGAAASSQNRTTRGANGGREGGGVSSQSRSNGVRGAPMNGGSLTVVTGKQIRGGDRSWSGRNGVGSSNGGGIGTAFHSGGGGGFNASWGSTSNAAMQMTTTTMNSSIRLDGSGTTSTAASTVNGSSANTTHSPEILDQRPFNYEEVSFPSLVDPKPEPEPVVAKLSFSSVAAGRKEEKKEKRKSFAQCLKP</sequence>
<evidence type="ECO:0000256" key="4">
    <source>
        <dbReference type="SAM" id="MobiDB-lite"/>
    </source>
</evidence>
<feature type="region of interest" description="Disordered" evidence="4">
    <location>
        <begin position="486"/>
        <end position="517"/>
    </location>
</feature>
<keyword evidence="1" id="KW-0597">Phosphoprotein</keyword>
<dbReference type="GO" id="GO:0010494">
    <property type="term" value="C:cytoplasmic stress granule"/>
    <property type="evidence" value="ECO:0007669"/>
    <property type="project" value="TreeGrafter"/>
</dbReference>
<dbReference type="PANTHER" id="PTHR22792">
    <property type="entry name" value="LUPUS LA PROTEIN-RELATED"/>
    <property type="match status" value="1"/>
</dbReference>
<evidence type="ECO:0000256" key="1">
    <source>
        <dbReference type="ARBA" id="ARBA00022553"/>
    </source>
</evidence>
<dbReference type="Proteomes" id="UP001432322">
    <property type="component" value="Unassembled WGS sequence"/>
</dbReference>
<dbReference type="Pfam" id="PF05383">
    <property type="entry name" value="La"/>
    <property type="match status" value="1"/>
</dbReference>
<name>A0AAV5WH01_9BILA</name>
<dbReference type="Gene3D" id="1.10.10.10">
    <property type="entry name" value="Winged helix-like DNA-binding domain superfamily/Winged helix DNA-binding domain"/>
    <property type="match status" value="1"/>
</dbReference>
<evidence type="ECO:0000313" key="7">
    <source>
        <dbReference type="Proteomes" id="UP001432322"/>
    </source>
</evidence>
<dbReference type="SMART" id="SM00715">
    <property type="entry name" value="LA"/>
    <property type="match status" value="1"/>
</dbReference>
<dbReference type="GO" id="GO:0045727">
    <property type="term" value="P:positive regulation of translation"/>
    <property type="evidence" value="ECO:0007669"/>
    <property type="project" value="TreeGrafter"/>
</dbReference>
<feature type="compositionally biased region" description="Low complexity" evidence="4">
    <location>
        <begin position="384"/>
        <end position="395"/>
    </location>
</feature>
<feature type="region of interest" description="Disordered" evidence="4">
    <location>
        <begin position="366"/>
        <end position="455"/>
    </location>
</feature>
<dbReference type="EMBL" id="BTSY01000005">
    <property type="protein sequence ID" value="GMT29217.1"/>
    <property type="molecule type" value="Genomic_DNA"/>
</dbReference>
<protein>
    <recommendedName>
        <fullName evidence="5">HTH La-type RNA-binding domain-containing protein</fullName>
    </recommendedName>
</protein>
<dbReference type="InterPro" id="IPR036388">
    <property type="entry name" value="WH-like_DNA-bd_sf"/>
</dbReference>
<keyword evidence="7" id="KW-1185">Reference proteome</keyword>
<dbReference type="GO" id="GO:0003730">
    <property type="term" value="F:mRNA 3'-UTR binding"/>
    <property type="evidence" value="ECO:0007669"/>
    <property type="project" value="TreeGrafter"/>
</dbReference>
<dbReference type="InterPro" id="IPR058699">
    <property type="entry name" value="RRM_LARP4/4B"/>
</dbReference>
<dbReference type="AlphaFoldDB" id="A0AAV5WH01"/>
<dbReference type="InterPro" id="IPR006630">
    <property type="entry name" value="La_HTH"/>
</dbReference>
<feature type="compositionally biased region" description="Low complexity" evidence="4">
    <location>
        <begin position="486"/>
        <end position="511"/>
    </location>
</feature>
<reference evidence="6" key="1">
    <citation type="submission" date="2023-10" db="EMBL/GenBank/DDBJ databases">
        <title>Genome assembly of Pristionchus species.</title>
        <authorList>
            <person name="Yoshida K."/>
            <person name="Sommer R.J."/>
        </authorList>
    </citation>
    <scope>NUCLEOTIDE SEQUENCE</scope>
    <source>
        <strain evidence="6">RS5133</strain>
    </source>
</reference>
<dbReference type="SUPFAM" id="SSF46785">
    <property type="entry name" value="Winged helix' DNA-binding domain"/>
    <property type="match status" value="1"/>
</dbReference>
<dbReference type="PANTHER" id="PTHR22792:SF131">
    <property type="entry name" value="LA-RELATED PROTEIN LARP4B"/>
    <property type="match status" value="1"/>
</dbReference>
<feature type="region of interest" description="Disordered" evidence="4">
    <location>
        <begin position="552"/>
        <end position="572"/>
    </location>
</feature>
<dbReference type="PROSITE" id="PS50961">
    <property type="entry name" value="HTH_LA"/>
    <property type="match status" value="1"/>
</dbReference>
<evidence type="ECO:0000256" key="3">
    <source>
        <dbReference type="PROSITE-ProRule" id="PRU00332"/>
    </source>
</evidence>
<comment type="caution">
    <text evidence="6">The sequence shown here is derived from an EMBL/GenBank/DDBJ whole genome shotgun (WGS) entry which is preliminary data.</text>
</comment>
<proteinExistence type="predicted"/>
<dbReference type="GO" id="GO:0005829">
    <property type="term" value="C:cytosol"/>
    <property type="evidence" value="ECO:0007669"/>
    <property type="project" value="TreeGrafter"/>
</dbReference>
<keyword evidence="2 3" id="KW-0694">RNA-binding</keyword>
<evidence type="ECO:0000259" key="5">
    <source>
        <dbReference type="PROSITE" id="PS50961"/>
    </source>
</evidence>
<feature type="compositionally biased region" description="Gly residues" evidence="4">
    <location>
        <begin position="443"/>
        <end position="455"/>
    </location>
</feature>
<feature type="domain" description="HTH La-type RNA-binding" evidence="5">
    <location>
        <begin position="123"/>
        <end position="212"/>
    </location>
</feature>
<dbReference type="Pfam" id="PF26088">
    <property type="entry name" value="RRM_LARP4"/>
    <property type="match status" value="1"/>
</dbReference>
<evidence type="ECO:0000256" key="2">
    <source>
        <dbReference type="ARBA" id="ARBA00022884"/>
    </source>
</evidence>
<dbReference type="InterPro" id="IPR036390">
    <property type="entry name" value="WH_DNA-bd_sf"/>
</dbReference>
<gene>
    <name evidence="6" type="ORF">PFISCL1PPCAC_20514</name>
</gene>